<sequence>MSYVKLAYIFLAPLILLLLEACSQKYGEQPSGEPYVGQQPLDSMTPDPDDPAQTGFWVPAREWATANHLVGLSEGFYGQLLSGQC</sequence>
<dbReference type="Proteomes" id="UP001163255">
    <property type="component" value="Chromosome"/>
</dbReference>
<keyword evidence="3" id="KW-1185">Reference proteome</keyword>
<gene>
    <name evidence="2" type="ORF">NX720_26805</name>
</gene>
<name>A0ABY6GVD8_9GAMM</name>
<organism evidence="2 3">
    <name type="scientific">Endozoicomonas euniceicola</name>
    <dbReference type="NCBI Taxonomy" id="1234143"/>
    <lineage>
        <taxon>Bacteria</taxon>
        <taxon>Pseudomonadati</taxon>
        <taxon>Pseudomonadota</taxon>
        <taxon>Gammaproteobacteria</taxon>
        <taxon>Oceanospirillales</taxon>
        <taxon>Endozoicomonadaceae</taxon>
        <taxon>Endozoicomonas</taxon>
    </lineage>
</organism>
<reference evidence="2" key="1">
    <citation type="submission" date="2022-10" db="EMBL/GenBank/DDBJ databases">
        <title>Completed Genome Sequence of two octocoral isolated bacterium, Endozoicomonas euniceicola EF212T and Endozoicomonas gorgoniicola PS125T.</title>
        <authorList>
            <person name="Chiou Y.-J."/>
            <person name="Chen Y.-H."/>
        </authorList>
    </citation>
    <scope>NUCLEOTIDE SEQUENCE</scope>
    <source>
        <strain evidence="2">EF212</strain>
    </source>
</reference>
<dbReference type="EMBL" id="CP103300">
    <property type="protein sequence ID" value="UYM16359.1"/>
    <property type="molecule type" value="Genomic_DNA"/>
</dbReference>
<feature type="region of interest" description="Disordered" evidence="1">
    <location>
        <begin position="27"/>
        <end position="52"/>
    </location>
</feature>
<evidence type="ECO:0000256" key="1">
    <source>
        <dbReference type="SAM" id="MobiDB-lite"/>
    </source>
</evidence>
<accession>A0ABY6GVD8</accession>
<dbReference type="RefSeq" id="WP_262598658.1">
    <property type="nucleotide sequence ID" value="NZ_CP103300.1"/>
</dbReference>
<proteinExistence type="predicted"/>
<evidence type="ECO:0000313" key="3">
    <source>
        <dbReference type="Proteomes" id="UP001163255"/>
    </source>
</evidence>
<protein>
    <submittedName>
        <fullName evidence="2">Uncharacterized protein</fullName>
    </submittedName>
</protein>
<evidence type="ECO:0000313" key="2">
    <source>
        <dbReference type="EMBL" id="UYM16359.1"/>
    </source>
</evidence>